<gene>
    <name evidence="4" type="ORF">LIP_0710</name>
</gene>
<feature type="region of interest" description="Disordered" evidence="1">
    <location>
        <begin position="1"/>
        <end position="25"/>
    </location>
</feature>
<feature type="compositionally biased region" description="Low complexity" evidence="1">
    <location>
        <begin position="1"/>
        <end position="24"/>
    </location>
</feature>
<dbReference type="RefSeq" id="WP_068134319.1">
    <property type="nucleotide sequence ID" value="NZ_AP014924.1"/>
</dbReference>
<dbReference type="AlphaFoldDB" id="A0A0K2SHQ4"/>
<proteinExistence type="predicted"/>
<dbReference type="PROSITE" id="PS51831">
    <property type="entry name" value="HD"/>
    <property type="match status" value="1"/>
</dbReference>
<protein>
    <submittedName>
        <fullName evidence="4">Phosphohydrolase</fullName>
    </submittedName>
</protein>
<dbReference type="InterPro" id="IPR006674">
    <property type="entry name" value="HD_domain"/>
</dbReference>
<name>A0A0K2SHQ4_LIMPI</name>
<sequence length="254" mass="28169">MSAEADALAGAGSPGAPARLAGPAWRDDADPELGELLRERAELLRTNEALSAALRELSAIYEATLSILATTIDLRDREADGHSRRVAAYTVRLAREVGVHEPRELDELRRAALLHDIGKAGISDQILLKPGRLNEQEWRIVRTHPVLGYRMLRRTPRLERAAELAYTHHERWDGTGYPRGLRGEAIPMGARLFAVADVFDALTSDRPYRTAIDLEQAAAEIARGRGSHFDPQVVDAFLRVPLPEWAQIRRGLIA</sequence>
<keyword evidence="5" id="KW-1185">Reference proteome</keyword>
<dbReference type="InterPro" id="IPR037522">
    <property type="entry name" value="HD_GYP_dom"/>
</dbReference>
<dbReference type="Pfam" id="PF13487">
    <property type="entry name" value="HD_5"/>
    <property type="match status" value="1"/>
</dbReference>
<feature type="domain" description="HD-GYP" evidence="3">
    <location>
        <begin position="57"/>
        <end position="253"/>
    </location>
</feature>
<evidence type="ECO:0000256" key="1">
    <source>
        <dbReference type="SAM" id="MobiDB-lite"/>
    </source>
</evidence>
<dbReference type="InterPro" id="IPR006675">
    <property type="entry name" value="HDIG_dom"/>
</dbReference>
<dbReference type="GO" id="GO:0016787">
    <property type="term" value="F:hydrolase activity"/>
    <property type="evidence" value="ECO:0007669"/>
    <property type="project" value="UniProtKB-KW"/>
</dbReference>
<dbReference type="PANTHER" id="PTHR45228:SF1">
    <property type="entry name" value="CYCLIC DI-GMP PHOSPHODIESTERASE TM_0186"/>
    <property type="match status" value="1"/>
</dbReference>
<evidence type="ECO:0000313" key="5">
    <source>
        <dbReference type="Proteomes" id="UP000065807"/>
    </source>
</evidence>
<dbReference type="PROSITE" id="PS51832">
    <property type="entry name" value="HD_GYP"/>
    <property type="match status" value="1"/>
</dbReference>
<accession>A0A0K2SHQ4</accession>
<dbReference type="CDD" id="cd00077">
    <property type="entry name" value="HDc"/>
    <property type="match status" value="1"/>
</dbReference>
<dbReference type="InterPro" id="IPR003607">
    <property type="entry name" value="HD/PDEase_dom"/>
</dbReference>
<organism evidence="4 5">
    <name type="scientific">Limnochorda pilosa</name>
    <dbReference type="NCBI Taxonomy" id="1555112"/>
    <lineage>
        <taxon>Bacteria</taxon>
        <taxon>Bacillati</taxon>
        <taxon>Bacillota</taxon>
        <taxon>Limnochordia</taxon>
        <taxon>Limnochordales</taxon>
        <taxon>Limnochordaceae</taxon>
        <taxon>Limnochorda</taxon>
    </lineage>
</organism>
<dbReference type="Proteomes" id="UP000065807">
    <property type="component" value="Chromosome"/>
</dbReference>
<dbReference type="SMART" id="SM00471">
    <property type="entry name" value="HDc"/>
    <property type="match status" value="1"/>
</dbReference>
<dbReference type="KEGG" id="lpil:LIP_0710"/>
<evidence type="ECO:0000259" key="2">
    <source>
        <dbReference type="PROSITE" id="PS51831"/>
    </source>
</evidence>
<feature type="domain" description="HD" evidence="2">
    <location>
        <begin position="79"/>
        <end position="202"/>
    </location>
</feature>
<evidence type="ECO:0000259" key="3">
    <source>
        <dbReference type="PROSITE" id="PS51832"/>
    </source>
</evidence>
<dbReference type="EMBL" id="AP014924">
    <property type="protein sequence ID" value="BAS26567.1"/>
    <property type="molecule type" value="Genomic_DNA"/>
</dbReference>
<dbReference type="SUPFAM" id="SSF109604">
    <property type="entry name" value="HD-domain/PDEase-like"/>
    <property type="match status" value="1"/>
</dbReference>
<dbReference type="NCBIfam" id="TIGR00277">
    <property type="entry name" value="HDIG"/>
    <property type="match status" value="1"/>
</dbReference>
<dbReference type="PANTHER" id="PTHR45228">
    <property type="entry name" value="CYCLIC DI-GMP PHOSPHODIESTERASE TM_0186-RELATED"/>
    <property type="match status" value="1"/>
</dbReference>
<dbReference type="STRING" id="1555112.LIP_0710"/>
<dbReference type="Gene3D" id="1.10.3210.10">
    <property type="entry name" value="Hypothetical protein af1432"/>
    <property type="match status" value="1"/>
</dbReference>
<reference evidence="5" key="1">
    <citation type="submission" date="2015-07" db="EMBL/GenBank/DDBJ databases">
        <title>Complete genome sequence and phylogenetic analysis of Limnochorda pilosa.</title>
        <authorList>
            <person name="Watanabe M."/>
            <person name="Kojima H."/>
            <person name="Fukui M."/>
        </authorList>
    </citation>
    <scope>NUCLEOTIDE SEQUENCE [LARGE SCALE GENOMIC DNA]</scope>
    <source>
        <strain evidence="5">HC45</strain>
    </source>
</reference>
<evidence type="ECO:0000313" key="4">
    <source>
        <dbReference type="EMBL" id="BAS26567.1"/>
    </source>
</evidence>
<keyword evidence="4" id="KW-0378">Hydrolase</keyword>
<dbReference type="OrthoDB" id="9798833at2"/>
<dbReference type="InterPro" id="IPR052020">
    <property type="entry name" value="Cyclic_di-GMP/3'3'-cGAMP_PDE"/>
</dbReference>
<reference evidence="5" key="2">
    <citation type="journal article" date="2016" name="Int. J. Syst. Evol. Microbiol.">
        <title>Complete genome sequence and cell structure of Limnochorda pilosa, a Gram-negative spore-former within the phylum Firmicutes.</title>
        <authorList>
            <person name="Watanabe M."/>
            <person name="Kojima H."/>
            <person name="Fukui M."/>
        </authorList>
    </citation>
    <scope>NUCLEOTIDE SEQUENCE [LARGE SCALE GENOMIC DNA]</scope>
    <source>
        <strain evidence="5">HC45</strain>
    </source>
</reference>